<reference evidence="3 4" key="1">
    <citation type="submission" date="2019-07" db="EMBL/GenBank/DDBJ databases">
        <title>The pathways for chlorine oxyanion respiration interact through the shared metabolite chlorate.</title>
        <authorList>
            <person name="Barnum T.P."/>
            <person name="Cheng Y."/>
            <person name="Hill K.A."/>
            <person name="Lucas L.N."/>
            <person name="Carlson H.K."/>
            <person name="Coates J.D."/>
        </authorList>
    </citation>
    <scope>NUCLEOTIDE SEQUENCE [LARGE SCALE GENOMIC DNA]</scope>
    <source>
        <strain evidence="3 4">BK-1</strain>
    </source>
</reference>
<dbReference type="InterPro" id="IPR050415">
    <property type="entry name" value="MRET"/>
</dbReference>
<comment type="caution">
    <text evidence="3">The sequence shown here is derived from an EMBL/GenBank/DDBJ whole genome shotgun (WGS) entry which is preliminary data.</text>
</comment>
<protein>
    <submittedName>
        <fullName evidence="3">Ferredoxin--NADP reductase</fullName>
    </submittedName>
</protein>
<evidence type="ECO:0000313" key="3">
    <source>
        <dbReference type="EMBL" id="TVO70037.1"/>
    </source>
</evidence>
<dbReference type="RefSeq" id="WP_144360317.1">
    <property type="nucleotide sequence ID" value="NZ_VMNH01000027.1"/>
</dbReference>
<dbReference type="InterPro" id="IPR017927">
    <property type="entry name" value="FAD-bd_FR_type"/>
</dbReference>
<gene>
    <name evidence="3" type="ORF">FHP88_17095</name>
</gene>
<dbReference type="PANTHER" id="PTHR47354:SF5">
    <property type="entry name" value="PROTEIN RFBI"/>
    <property type="match status" value="1"/>
</dbReference>
<dbReference type="Pfam" id="PF00970">
    <property type="entry name" value="FAD_binding_6"/>
    <property type="match status" value="1"/>
</dbReference>
<dbReference type="GO" id="GO:0016491">
    <property type="term" value="F:oxidoreductase activity"/>
    <property type="evidence" value="ECO:0007669"/>
    <property type="project" value="InterPro"/>
</dbReference>
<accession>A0A557RXX8</accession>
<comment type="cofactor">
    <cofactor evidence="1">
        <name>[2Fe-2S] cluster</name>
        <dbReference type="ChEBI" id="CHEBI:190135"/>
    </cofactor>
</comment>
<evidence type="ECO:0000256" key="1">
    <source>
        <dbReference type="ARBA" id="ARBA00034078"/>
    </source>
</evidence>
<dbReference type="PROSITE" id="PS51384">
    <property type="entry name" value="FAD_FR"/>
    <property type="match status" value="1"/>
</dbReference>
<dbReference type="AlphaFoldDB" id="A0A557RXX8"/>
<evidence type="ECO:0000259" key="2">
    <source>
        <dbReference type="PROSITE" id="PS51384"/>
    </source>
</evidence>
<dbReference type="SUPFAM" id="SSF63380">
    <property type="entry name" value="Riboflavin synthase domain-like"/>
    <property type="match status" value="1"/>
</dbReference>
<dbReference type="InterPro" id="IPR017938">
    <property type="entry name" value="Riboflavin_synthase-like_b-brl"/>
</dbReference>
<dbReference type="EMBL" id="VMNH01000027">
    <property type="protein sequence ID" value="TVO70037.1"/>
    <property type="molecule type" value="Genomic_DNA"/>
</dbReference>
<dbReference type="Gene3D" id="3.40.50.80">
    <property type="entry name" value="Nucleotide-binding domain of ferredoxin-NADP reductase (FNR) module"/>
    <property type="match status" value="1"/>
</dbReference>
<sequence length="249" mass="28107">MVSPRYPVILKEKRVLAPGTLELTYCREDEGVISYLPGQFFSLDFKYQGEEKSRSYSAVGRVDNLKDNRAFQFAITAVPNGAASQFFFDAQPGDKAKMSGPFGALTLPRIDPARYLLIGTGTGVAPYRAMLPELEQRLKNNTALEIVLLMGVRAPAELIYGEEFLALSQTYPGFSFYACYSREMPSSPDSHIFSGRVNTLFEKLKPDAQRDMVYLCGNPNMVDESVSWFTEREFTAKNLKREKYKFSTF</sequence>
<feature type="domain" description="FAD-binding FR-type" evidence="2">
    <location>
        <begin position="3"/>
        <end position="108"/>
    </location>
</feature>
<dbReference type="InterPro" id="IPR008333">
    <property type="entry name" value="Cbr1-like_FAD-bd_dom"/>
</dbReference>
<proteinExistence type="predicted"/>
<evidence type="ECO:0000313" key="4">
    <source>
        <dbReference type="Proteomes" id="UP000316649"/>
    </source>
</evidence>
<dbReference type="Proteomes" id="UP000316649">
    <property type="component" value="Unassembled WGS sequence"/>
</dbReference>
<dbReference type="InterPro" id="IPR001433">
    <property type="entry name" value="OxRdtase_FAD/NAD-bd"/>
</dbReference>
<dbReference type="OrthoDB" id="4258484at2"/>
<dbReference type="Pfam" id="PF00175">
    <property type="entry name" value="NAD_binding_1"/>
    <property type="match status" value="1"/>
</dbReference>
<name>A0A557RXX8_9GAMM</name>
<dbReference type="InterPro" id="IPR039261">
    <property type="entry name" value="FNR_nucleotide-bd"/>
</dbReference>
<organism evidence="3 4">
    <name type="scientific">Sedimenticola selenatireducens</name>
    <dbReference type="NCBI Taxonomy" id="191960"/>
    <lineage>
        <taxon>Bacteria</taxon>
        <taxon>Pseudomonadati</taxon>
        <taxon>Pseudomonadota</taxon>
        <taxon>Gammaproteobacteria</taxon>
        <taxon>Chromatiales</taxon>
        <taxon>Sedimenticolaceae</taxon>
        <taxon>Sedimenticola</taxon>
    </lineage>
</organism>
<dbReference type="PANTHER" id="PTHR47354">
    <property type="entry name" value="NADH OXIDOREDUCTASE HCR"/>
    <property type="match status" value="1"/>
</dbReference>
<dbReference type="PRINTS" id="PR00371">
    <property type="entry name" value="FPNCR"/>
</dbReference>
<dbReference type="InterPro" id="IPR001709">
    <property type="entry name" value="Flavoprot_Pyr_Nucl_cyt_Rdtase"/>
</dbReference>
<dbReference type="Gene3D" id="2.40.30.10">
    <property type="entry name" value="Translation factors"/>
    <property type="match status" value="1"/>
</dbReference>
<keyword evidence="4" id="KW-1185">Reference proteome</keyword>
<dbReference type="SUPFAM" id="SSF52343">
    <property type="entry name" value="Ferredoxin reductase-like, C-terminal NADP-linked domain"/>
    <property type="match status" value="1"/>
</dbReference>
<dbReference type="PRINTS" id="PR00410">
    <property type="entry name" value="PHEHYDRXLASE"/>
</dbReference>